<dbReference type="EMBL" id="SIJK02000052">
    <property type="protein sequence ID" value="MBP1468018.1"/>
    <property type="molecule type" value="Genomic_DNA"/>
</dbReference>
<dbReference type="RefSeq" id="WP_135480344.1">
    <property type="nucleotide sequence ID" value="NZ_SIJK02000052.1"/>
</dbReference>
<name>A0ABS4DF10_9CHLR</name>
<keyword evidence="1" id="KW-0812">Transmembrane</keyword>
<dbReference type="Proteomes" id="UP001193081">
    <property type="component" value="Unassembled WGS sequence"/>
</dbReference>
<keyword evidence="4" id="KW-1185">Reference proteome</keyword>
<dbReference type="Pfam" id="PF06439">
    <property type="entry name" value="3keto-disac_hyd"/>
    <property type="match status" value="1"/>
</dbReference>
<organism evidence="3 4">
    <name type="scientific">Candidatus Chloroploca mongolica</name>
    <dbReference type="NCBI Taxonomy" id="2528176"/>
    <lineage>
        <taxon>Bacteria</taxon>
        <taxon>Bacillati</taxon>
        <taxon>Chloroflexota</taxon>
        <taxon>Chloroflexia</taxon>
        <taxon>Chloroflexales</taxon>
        <taxon>Chloroflexineae</taxon>
        <taxon>Oscillochloridaceae</taxon>
        <taxon>Candidatus Chloroploca</taxon>
    </lineage>
</organism>
<dbReference type="InterPro" id="IPR010496">
    <property type="entry name" value="AL/BT2_dom"/>
</dbReference>
<reference evidence="3 4" key="1">
    <citation type="submission" date="2021-03" db="EMBL/GenBank/DDBJ databases">
        <authorList>
            <person name="Grouzdev D.S."/>
        </authorList>
    </citation>
    <scope>NUCLEOTIDE SEQUENCE [LARGE SCALE GENOMIC DNA]</scope>
    <source>
        <strain evidence="3 4">M50-1</strain>
    </source>
</reference>
<gene>
    <name evidence="3" type="ORF">EYB53_020035</name>
</gene>
<protein>
    <submittedName>
        <fullName evidence="3">DUF1080 domain-containing protein</fullName>
    </submittedName>
</protein>
<sequence>MAIRLSSSQSGQSLVELGALLALVSLTAILGLSMIGVNVGSVFDTVACQIAKALGDDEQCEEISNLLFHDSFDNLDAWYKEYGNWQLKDGQLCVNGSGRIFRPVEEDNYRIRIDQAMLTSGPGHGVFFRATNFDARTKVNGYTFQYDKVLKAFVIRKWINGNEVYDPPHVARAPAPDNYAWHNTNRQIELEVKGNTFTAYVDGVQVLSASDDTYSSGGIGFRTWNHTSESTTDACFDDVSVTALP</sequence>
<comment type="caution">
    <text evidence="3">The sequence shown here is derived from an EMBL/GenBank/DDBJ whole genome shotgun (WGS) entry which is preliminary data.</text>
</comment>
<accession>A0ABS4DF10</accession>
<feature type="domain" description="3-keto-alpha-glucoside-1,2-lyase/3-keto-2-hydroxy-glucal hydratase" evidence="2">
    <location>
        <begin position="72"/>
        <end position="227"/>
    </location>
</feature>
<evidence type="ECO:0000313" key="4">
    <source>
        <dbReference type="Proteomes" id="UP001193081"/>
    </source>
</evidence>
<evidence type="ECO:0000259" key="2">
    <source>
        <dbReference type="Pfam" id="PF06439"/>
    </source>
</evidence>
<evidence type="ECO:0000313" key="3">
    <source>
        <dbReference type="EMBL" id="MBP1468018.1"/>
    </source>
</evidence>
<evidence type="ECO:0000256" key="1">
    <source>
        <dbReference type="SAM" id="Phobius"/>
    </source>
</evidence>
<keyword evidence="1" id="KW-1133">Transmembrane helix</keyword>
<feature type="transmembrane region" description="Helical" evidence="1">
    <location>
        <begin position="20"/>
        <end position="43"/>
    </location>
</feature>
<proteinExistence type="predicted"/>
<keyword evidence="1" id="KW-0472">Membrane</keyword>
<dbReference type="Gene3D" id="2.60.120.560">
    <property type="entry name" value="Exo-inulinase, domain 1"/>
    <property type="match status" value="1"/>
</dbReference>